<protein>
    <submittedName>
        <fullName evidence="1">Rrf2 family transcriptional regulator</fullName>
    </submittedName>
</protein>
<dbReference type="EMBL" id="JBELPZ010000003">
    <property type="protein sequence ID" value="MFL9843695.1"/>
    <property type="molecule type" value="Genomic_DNA"/>
</dbReference>
<dbReference type="SUPFAM" id="SSF46785">
    <property type="entry name" value="Winged helix' DNA-binding domain"/>
    <property type="match status" value="1"/>
</dbReference>
<dbReference type="Proteomes" id="UP001629156">
    <property type="component" value="Unassembled WGS sequence"/>
</dbReference>
<sequence length="135" mass="15086">MISGKFAINLHILSLMTRHPDEYLSSEFLAGSMNINPVLVRKEIGNLKRNNIVECREGKFGGSRLAINASAITLQDIFNITFESLSFGYCKNEPNPQCPIGNKINDNLDLLYNEINCEINKKLNAITLSDFTSGF</sequence>
<dbReference type="PANTHER" id="PTHR33221">
    <property type="entry name" value="WINGED HELIX-TURN-HELIX TRANSCRIPTIONAL REGULATOR, RRF2 FAMILY"/>
    <property type="match status" value="1"/>
</dbReference>
<organism evidence="1 2">
    <name type="scientific">Flavobacterium rhizosphaerae</name>
    <dbReference type="NCBI Taxonomy" id="3163298"/>
    <lineage>
        <taxon>Bacteria</taxon>
        <taxon>Pseudomonadati</taxon>
        <taxon>Bacteroidota</taxon>
        <taxon>Flavobacteriia</taxon>
        <taxon>Flavobacteriales</taxon>
        <taxon>Flavobacteriaceae</taxon>
        <taxon>Flavobacterium</taxon>
    </lineage>
</organism>
<dbReference type="InterPro" id="IPR000944">
    <property type="entry name" value="Tscrpt_reg_Rrf2"/>
</dbReference>
<dbReference type="PANTHER" id="PTHR33221:SF15">
    <property type="entry name" value="HTH-TYPE TRANSCRIPTIONAL REGULATOR YWGB-RELATED"/>
    <property type="match status" value="1"/>
</dbReference>
<gene>
    <name evidence="1" type="ORF">ABS766_04610</name>
</gene>
<keyword evidence="2" id="KW-1185">Reference proteome</keyword>
<dbReference type="PROSITE" id="PS51197">
    <property type="entry name" value="HTH_RRF2_2"/>
    <property type="match status" value="1"/>
</dbReference>
<dbReference type="Gene3D" id="1.10.10.10">
    <property type="entry name" value="Winged helix-like DNA-binding domain superfamily/Winged helix DNA-binding domain"/>
    <property type="match status" value="1"/>
</dbReference>
<evidence type="ECO:0000313" key="1">
    <source>
        <dbReference type="EMBL" id="MFL9843695.1"/>
    </source>
</evidence>
<proteinExistence type="predicted"/>
<accession>A0ABW8YWY2</accession>
<reference evidence="1 2" key="1">
    <citation type="submission" date="2024-06" db="EMBL/GenBank/DDBJ databases">
        <authorList>
            <person name="Kaempfer P."/>
            <person name="Viver T."/>
        </authorList>
    </citation>
    <scope>NUCLEOTIDE SEQUENCE [LARGE SCALE GENOMIC DNA]</scope>
    <source>
        <strain evidence="1 2">ST-119</strain>
    </source>
</reference>
<evidence type="ECO:0000313" key="2">
    <source>
        <dbReference type="Proteomes" id="UP001629156"/>
    </source>
</evidence>
<dbReference type="RefSeq" id="WP_408083949.1">
    <property type="nucleotide sequence ID" value="NZ_JBELPZ010000003.1"/>
</dbReference>
<dbReference type="Pfam" id="PF02082">
    <property type="entry name" value="Rrf2"/>
    <property type="match status" value="1"/>
</dbReference>
<comment type="caution">
    <text evidence="1">The sequence shown here is derived from an EMBL/GenBank/DDBJ whole genome shotgun (WGS) entry which is preliminary data.</text>
</comment>
<name>A0ABW8YWY2_9FLAO</name>
<dbReference type="InterPro" id="IPR036390">
    <property type="entry name" value="WH_DNA-bd_sf"/>
</dbReference>
<dbReference type="InterPro" id="IPR036388">
    <property type="entry name" value="WH-like_DNA-bd_sf"/>
</dbReference>